<dbReference type="PRINTS" id="PR01483">
    <property type="entry name" value="FASYNTHASE"/>
</dbReference>
<reference evidence="3" key="1">
    <citation type="submission" date="2016-10" db="EMBL/GenBank/DDBJ databases">
        <authorList>
            <person name="Varghese N."/>
        </authorList>
    </citation>
    <scope>NUCLEOTIDE SEQUENCE [LARGE SCALE GENOMIC DNA]</scope>
    <source>
        <strain evidence="3">DSM 17980</strain>
    </source>
</reference>
<dbReference type="STRING" id="392015.SAMN05421543_103130"/>
<dbReference type="OrthoDB" id="9801625at2"/>
<dbReference type="Gene3D" id="3.10.129.10">
    <property type="entry name" value="Hotdog Thioesterase"/>
    <property type="match status" value="1"/>
</dbReference>
<dbReference type="PANTHER" id="PTHR43841">
    <property type="entry name" value="3-HYDROXYACYL-THIOESTER DEHYDRATASE HTDX-RELATED"/>
    <property type="match status" value="1"/>
</dbReference>
<sequence>MASVRRFQVGDVLGPLVRPPVTKTQLVMYSGASGDFNPIHTVDEYAREAGLGGVIAHGMLTMAFVGQLLTETAGAGGALKRFGVRFVEMVRPGDTIVCEGRVTGVAEQGGQQVVTCDVWAAIEGSGKHAVIGQAVFTAPLQEEETPSQEDGP</sequence>
<dbReference type="Pfam" id="PF01575">
    <property type="entry name" value="MaoC_dehydratas"/>
    <property type="match status" value="1"/>
</dbReference>
<name>A0A1I7GYY0_9BACL</name>
<accession>A0A1I7GYY0</accession>
<dbReference type="Proteomes" id="UP000183508">
    <property type="component" value="Unassembled WGS sequence"/>
</dbReference>
<dbReference type="InterPro" id="IPR003965">
    <property type="entry name" value="Fatty_acid_synthase"/>
</dbReference>
<gene>
    <name evidence="2" type="ORF">SAMN05421543_103130</name>
</gene>
<dbReference type="GO" id="GO:0005835">
    <property type="term" value="C:fatty acid synthase complex"/>
    <property type="evidence" value="ECO:0007669"/>
    <property type="project" value="InterPro"/>
</dbReference>
<dbReference type="GO" id="GO:0006633">
    <property type="term" value="P:fatty acid biosynthetic process"/>
    <property type="evidence" value="ECO:0007669"/>
    <property type="project" value="InterPro"/>
</dbReference>
<dbReference type="AlphaFoldDB" id="A0A1I7GYY0"/>
<proteinExistence type="predicted"/>
<dbReference type="InterPro" id="IPR029069">
    <property type="entry name" value="HotDog_dom_sf"/>
</dbReference>
<dbReference type="EMBL" id="FPBV01000003">
    <property type="protein sequence ID" value="SFU53446.1"/>
    <property type="molecule type" value="Genomic_DNA"/>
</dbReference>
<keyword evidence="3" id="KW-1185">Reference proteome</keyword>
<dbReference type="InterPro" id="IPR002539">
    <property type="entry name" value="MaoC-like_dom"/>
</dbReference>
<protein>
    <submittedName>
        <fullName evidence="2">Acyl dehydratase</fullName>
    </submittedName>
</protein>
<evidence type="ECO:0000259" key="1">
    <source>
        <dbReference type="Pfam" id="PF01575"/>
    </source>
</evidence>
<feature type="domain" description="MaoC-like" evidence="1">
    <location>
        <begin position="18"/>
        <end position="115"/>
    </location>
</feature>
<dbReference type="RefSeq" id="WP_074949984.1">
    <property type="nucleotide sequence ID" value="NZ_FPBV01000003.1"/>
</dbReference>
<organism evidence="2 3">
    <name type="scientific">Alicyclobacillus macrosporangiidus</name>
    <dbReference type="NCBI Taxonomy" id="392015"/>
    <lineage>
        <taxon>Bacteria</taxon>
        <taxon>Bacillati</taxon>
        <taxon>Bacillota</taxon>
        <taxon>Bacilli</taxon>
        <taxon>Bacillales</taxon>
        <taxon>Alicyclobacillaceae</taxon>
        <taxon>Alicyclobacillus</taxon>
    </lineage>
</organism>
<dbReference type="PANTHER" id="PTHR43841:SF3">
    <property type="entry name" value="(3R)-HYDROXYACYL-ACP DEHYDRATASE SUBUNIT HADB"/>
    <property type="match status" value="1"/>
</dbReference>
<dbReference type="SUPFAM" id="SSF54637">
    <property type="entry name" value="Thioesterase/thiol ester dehydrase-isomerase"/>
    <property type="match status" value="1"/>
</dbReference>
<dbReference type="GO" id="GO:0004312">
    <property type="term" value="F:fatty acid synthase activity"/>
    <property type="evidence" value="ECO:0007669"/>
    <property type="project" value="InterPro"/>
</dbReference>
<evidence type="ECO:0000313" key="2">
    <source>
        <dbReference type="EMBL" id="SFU53446.1"/>
    </source>
</evidence>
<evidence type="ECO:0000313" key="3">
    <source>
        <dbReference type="Proteomes" id="UP000183508"/>
    </source>
</evidence>